<dbReference type="Proteomes" id="UP000183810">
    <property type="component" value="Chromosome"/>
</dbReference>
<evidence type="ECO:0000313" key="2">
    <source>
        <dbReference type="Proteomes" id="UP000183810"/>
    </source>
</evidence>
<organism evidence="1 2">
    <name type="scientific">Nocardia mangyaensis</name>
    <dbReference type="NCBI Taxonomy" id="2213200"/>
    <lineage>
        <taxon>Bacteria</taxon>
        <taxon>Bacillati</taxon>
        <taxon>Actinomycetota</taxon>
        <taxon>Actinomycetes</taxon>
        <taxon>Mycobacteriales</taxon>
        <taxon>Nocardiaceae</taxon>
        <taxon>Nocardia</taxon>
    </lineage>
</organism>
<dbReference type="EMBL" id="CP018082">
    <property type="protein sequence ID" value="APE33810.1"/>
    <property type="molecule type" value="Genomic_DNA"/>
</dbReference>
<accession>A0A1J0VP74</accession>
<dbReference type="OrthoDB" id="9066681at2"/>
<gene>
    <name evidence="1" type="ORF">BOX37_07305</name>
</gene>
<sequence length="285" mass="32350">MSEYQYYEFMAVDRPLNADQQTELRELSTRAVITSTSFVNEYHWGSFRGAPDRMMDRYFDAHLYLANWGSRRVMLRLPKKLLRADTVERYLLDEHVEARSVGKHLVIDLRSEDEECDWNHDAESWLPAIVGVRGELAAGDLRPLYLAWLAGYGSWERDEWAFDRDHDDEPEPPVPAGLGTLTGPQRALADFLRLDEDLLHVAATASAPLPPVADDPGALGRWIASLAVEEKDRLLARVVGDEAAQVRMELWQRFRGGVVDQPSTASTRTVADLLDGVARYRAERE</sequence>
<dbReference type="RefSeq" id="WP_071926992.1">
    <property type="nucleotide sequence ID" value="NZ_CP018082.1"/>
</dbReference>
<keyword evidence="2" id="KW-1185">Reference proteome</keyword>
<name>A0A1J0VP74_9NOCA</name>
<protein>
    <submittedName>
        <fullName evidence="1">Uncharacterized protein</fullName>
    </submittedName>
</protein>
<evidence type="ECO:0000313" key="1">
    <source>
        <dbReference type="EMBL" id="APE33810.1"/>
    </source>
</evidence>
<dbReference type="KEGG" id="nsl:BOX37_07305"/>
<proteinExistence type="predicted"/>
<reference evidence="1" key="1">
    <citation type="submission" date="2016-11" db="EMBL/GenBank/DDBJ databases">
        <authorList>
            <person name="Jaros S."/>
            <person name="Januszkiewicz K."/>
            <person name="Wedrychowicz H."/>
        </authorList>
    </citation>
    <scope>NUCLEOTIDE SEQUENCE [LARGE SCALE GENOMIC DNA]</scope>
    <source>
        <strain evidence="1">Y48</strain>
    </source>
</reference>
<dbReference type="AlphaFoldDB" id="A0A1J0VP74"/>